<comment type="caution">
    <text evidence="1">The sequence shown here is derived from an EMBL/GenBank/DDBJ whole genome shotgun (WGS) entry which is preliminary data.</text>
</comment>
<accession>A0A830BXB8</accession>
<keyword evidence="2" id="KW-1185">Reference proteome</keyword>
<reference evidence="1" key="1">
    <citation type="submission" date="2020-07" db="EMBL/GenBank/DDBJ databases">
        <title>Ethylene signaling mediates host invasion by parasitic plants.</title>
        <authorList>
            <person name="Yoshida S."/>
        </authorList>
    </citation>
    <scope>NUCLEOTIDE SEQUENCE</scope>
    <source>
        <strain evidence="1">Okayama</strain>
    </source>
</reference>
<dbReference type="EMBL" id="BMAC01000244">
    <property type="protein sequence ID" value="GFP91416.1"/>
    <property type="molecule type" value="Genomic_DNA"/>
</dbReference>
<dbReference type="Proteomes" id="UP000653305">
    <property type="component" value="Unassembled WGS sequence"/>
</dbReference>
<organism evidence="1 2">
    <name type="scientific">Phtheirospermum japonicum</name>
    <dbReference type="NCBI Taxonomy" id="374723"/>
    <lineage>
        <taxon>Eukaryota</taxon>
        <taxon>Viridiplantae</taxon>
        <taxon>Streptophyta</taxon>
        <taxon>Embryophyta</taxon>
        <taxon>Tracheophyta</taxon>
        <taxon>Spermatophyta</taxon>
        <taxon>Magnoliopsida</taxon>
        <taxon>eudicotyledons</taxon>
        <taxon>Gunneridae</taxon>
        <taxon>Pentapetalae</taxon>
        <taxon>asterids</taxon>
        <taxon>lamiids</taxon>
        <taxon>Lamiales</taxon>
        <taxon>Orobanchaceae</taxon>
        <taxon>Orobanchaceae incertae sedis</taxon>
        <taxon>Phtheirospermum</taxon>
    </lineage>
</organism>
<sequence>MATPSITSLMIDLVSACCLRSARSFNLICIIRFCTWFLLDYRYFGILEDFLFIVRFYGFRS</sequence>
<evidence type="ECO:0000313" key="2">
    <source>
        <dbReference type="Proteomes" id="UP000653305"/>
    </source>
</evidence>
<gene>
    <name evidence="1" type="ORF">PHJA_001285600</name>
</gene>
<proteinExistence type="predicted"/>
<dbReference type="AlphaFoldDB" id="A0A830BXB8"/>
<name>A0A830BXB8_9LAMI</name>
<protein>
    <submittedName>
        <fullName evidence="1">Uncharacterized protein</fullName>
    </submittedName>
</protein>
<evidence type="ECO:0000313" key="1">
    <source>
        <dbReference type="EMBL" id="GFP91416.1"/>
    </source>
</evidence>